<sequence length="460" mass="49791">MSGLPTLSEVRAASWDHLRTNAAAWRNLGRTWEAAFTEVHQSSLRPGGTDWTGAGAEAFQDRAYLDLVKIRTPVDTTDTLAGIAERGADAQDGNKSSVLDTVDEIESDNFAVGEDWSVTDKITWYSSAAELEQRELEAQGRSDFLKSKVIKLAGDEDDISRNLTTAAADLHGFRFPDEGADGDGGGSGPTKAPSDDSADPGAKPGEPGGPEFVIGPPTKPVFEHDEDFEYGSAKPTWRDYISRAEWEAKLAGGRLLRPDLDDATQMYKHYWDNDGKPIKFDYEEAFREDPTIRTNVEDQISRAQRGAEDLIRAGNTSFSMTGDASPAAAYPTTENWQKAIGGYQQWSSADVQVDGNKATMTVTVHAEDHYNFNRGQADIATGAADNVNGRFTELGWGKPFDSHGEVTRTVTWDLGNAPATQSGNAPAFNPGREDRVDGFGSSGGIQLPANDRSTGSARMP</sequence>
<evidence type="ECO:0000313" key="3">
    <source>
        <dbReference type="Proteomes" id="UP000093759"/>
    </source>
</evidence>
<protein>
    <recommendedName>
        <fullName evidence="4">ESX-1 secretion-associated protein EspA/EspE-like domain-containing protein</fullName>
    </recommendedName>
</protein>
<organism evidence="2 3">
    <name type="scientific">Mycolicibacter sinensis (strain JDM601)</name>
    <name type="common">Mycobacterium sinense</name>
    <dbReference type="NCBI Taxonomy" id="875328"/>
    <lineage>
        <taxon>Bacteria</taxon>
        <taxon>Bacillati</taxon>
        <taxon>Actinomycetota</taxon>
        <taxon>Actinomycetes</taxon>
        <taxon>Mycobacteriales</taxon>
        <taxon>Mycobacteriaceae</taxon>
        <taxon>Mycolicibacter</taxon>
    </lineage>
</organism>
<feature type="region of interest" description="Disordered" evidence="1">
    <location>
        <begin position="172"/>
        <end position="218"/>
    </location>
</feature>
<evidence type="ECO:0000313" key="2">
    <source>
        <dbReference type="EMBL" id="OBK90474.1"/>
    </source>
</evidence>
<dbReference type="AlphaFoldDB" id="A0A1A3U6L3"/>
<reference evidence="3" key="1">
    <citation type="submission" date="2016-06" db="EMBL/GenBank/DDBJ databases">
        <authorList>
            <person name="Sutton G."/>
            <person name="Brinkac L."/>
            <person name="Sanka R."/>
            <person name="Adams M."/>
            <person name="Lau E."/>
            <person name="Garcia-Basteiro A."/>
            <person name="Lopez-Varela E."/>
            <person name="Palencia S."/>
        </authorList>
    </citation>
    <scope>NUCLEOTIDE SEQUENCE [LARGE SCALE GENOMIC DNA]</scope>
    <source>
        <strain evidence="3">1274684.2</strain>
    </source>
</reference>
<name>A0A1A3U6L3_MYCSD</name>
<feature type="compositionally biased region" description="Polar residues" evidence="1">
    <location>
        <begin position="451"/>
        <end position="460"/>
    </location>
</feature>
<proteinExistence type="predicted"/>
<accession>A0A1A3U6L3</accession>
<dbReference type="EMBL" id="LZMF01000021">
    <property type="protein sequence ID" value="OBK90474.1"/>
    <property type="molecule type" value="Genomic_DNA"/>
</dbReference>
<dbReference type="RefSeq" id="WP_065023249.1">
    <property type="nucleotide sequence ID" value="NZ_LZMF01000021.1"/>
</dbReference>
<feature type="compositionally biased region" description="Low complexity" evidence="1">
    <location>
        <begin position="200"/>
        <end position="211"/>
    </location>
</feature>
<comment type="caution">
    <text evidence="2">The sequence shown here is derived from an EMBL/GenBank/DDBJ whole genome shotgun (WGS) entry which is preliminary data.</text>
</comment>
<feature type="region of interest" description="Disordered" evidence="1">
    <location>
        <begin position="416"/>
        <end position="460"/>
    </location>
</feature>
<gene>
    <name evidence="2" type="ORF">A5648_17085</name>
</gene>
<evidence type="ECO:0008006" key="4">
    <source>
        <dbReference type="Google" id="ProtNLM"/>
    </source>
</evidence>
<dbReference type="Proteomes" id="UP000093759">
    <property type="component" value="Unassembled WGS sequence"/>
</dbReference>
<evidence type="ECO:0000256" key="1">
    <source>
        <dbReference type="SAM" id="MobiDB-lite"/>
    </source>
</evidence>